<name>A0ABY1RYK8_9GAMM</name>
<evidence type="ECO:0000256" key="1">
    <source>
        <dbReference type="SAM" id="MobiDB-lite"/>
    </source>
</evidence>
<feature type="compositionally biased region" description="Basic and acidic residues" evidence="1">
    <location>
        <begin position="186"/>
        <end position="199"/>
    </location>
</feature>
<feature type="chain" id="PRO_5046367245" description="Flagellar hook-length control protein FliK" evidence="2">
    <location>
        <begin position="27"/>
        <end position="470"/>
    </location>
</feature>
<protein>
    <recommendedName>
        <fullName evidence="5">Flagellar hook-length control protein FliK</fullName>
    </recommendedName>
</protein>
<feature type="signal peptide" evidence="2">
    <location>
        <begin position="1"/>
        <end position="26"/>
    </location>
</feature>
<keyword evidence="2" id="KW-0732">Signal</keyword>
<feature type="compositionally biased region" description="Low complexity" evidence="1">
    <location>
        <begin position="145"/>
        <end position="156"/>
    </location>
</feature>
<dbReference type="Proteomes" id="UP001159257">
    <property type="component" value="Unassembled WGS sequence"/>
</dbReference>
<evidence type="ECO:0000313" key="4">
    <source>
        <dbReference type="Proteomes" id="UP001159257"/>
    </source>
</evidence>
<feature type="region of interest" description="Disordered" evidence="1">
    <location>
        <begin position="145"/>
        <end position="213"/>
    </location>
</feature>
<evidence type="ECO:0000313" key="3">
    <source>
        <dbReference type="EMBL" id="SMR73297.1"/>
    </source>
</evidence>
<keyword evidence="4" id="KW-1185">Reference proteome</keyword>
<comment type="caution">
    <text evidence="3">The sequence shown here is derived from an EMBL/GenBank/DDBJ whole genome shotgun (WGS) entry which is preliminary data.</text>
</comment>
<sequence length="470" mass="45937">MAIIKTGSNAALPLNLVALPSAPLSASPAAAMPEGASSTPGFHLLFQGSLQAQGGRALQVENGKSLPPGGELLPDDSTDTEATLTAATSSEEGAAEGLLKTSAGDESALVDERLALALPAQSEIKAASAPSSVHAESMDKTAPEALAAAAEQPRQASLTEASARAQLVAEQGHAGRATPDAVISADHAEPSTELSDHARMSAQAAERAMPSPALPADAAVAASASTQTVSATSADALAATAPTGVTATARGQADTLAAATTPAKPAVVTDAPAKPEAATILEATKVQPGEPSMAERPANAKDAGRVTPSSAMPAAMTVNGAAQDIGQQTITTGPLDVAAIGQPAVDGPAAEKASQVVQSAGVMVADGTETDRTTPAPSAALAAGVADSVDVDKEALVQPAGTVTAMTDTSGVTSASRSAGVSPEVVDLAGKDVPASSLGARPDGARSTLDMPPPACGLCCPECSTAGASR</sequence>
<evidence type="ECO:0000256" key="2">
    <source>
        <dbReference type="SAM" id="SignalP"/>
    </source>
</evidence>
<proteinExistence type="predicted"/>
<evidence type="ECO:0008006" key="5">
    <source>
        <dbReference type="Google" id="ProtNLM"/>
    </source>
</evidence>
<feature type="region of interest" description="Disordered" evidence="1">
    <location>
        <begin position="288"/>
        <end position="308"/>
    </location>
</feature>
<reference evidence="3 4" key="1">
    <citation type="submission" date="2017-05" db="EMBL/GenBank/DDBJ databases">
        <authorList>
            <person name="Varghese N."/>
            <person name="Submissions S."/>
        </authorList>
    </citation>
    <scope>NUCLEOTIDE SEQUENCE [LARGE SCALE GENOMIC DNA]</scope>
    <source>
        <strain evidence="3 4">CGMCC 1.7287</strain>
    </source>
</reference>
<dbReference type="RefSeq" id="WP_239040370.1">
    <property type="nucleotide sequence ID" value="NZ_BAAAEY010000003.1"/>
</dbReference>
<gene>
    <name evidence="3" type="ORF">SAMN04487964_103240</name>
</gene>
<accession>A0ABY1RYK8</accession>
<organism evidence="3 4">
    <name type="scientific">Marinobacterium sediminicola</name>
    <dbReference type="NCBI Taxonomy" id="518898"/>
    <lineage>
        <taxon>Bacteria</taxon>
        <taxon>Pseudomonadati</taxon>
        <taxon>Pseudomonadota</taxon>
        <taxon>Gammaproteobacteria</taxon>
        <taxon>Oceanospirillales</taxon>
        <taxon>Oceanospirillaceae</taxon>
        <taxon>Marinobacterium</taxon>
    </lineage>
</organism>
<dbReference type="EMBL" id="FXWV01000003">
    <property type="protein sequence ID" value="SMR73297.1"/>
    <property type="molecule type" value="Genomic_DNA"/>
</dbReference>